<evidence type="ECO:0000256" key="6">
    <source>
        <dbReference type="SAM" id="Phobius"/>
    </source>
</evidence>
<feature type="transmembrane region" description="Helical" evidence="6">
    <location>
        <begin position="148"/>
        <end position="172"/>
    </location>
</feature>
<evidence type="ECO:0000256" key="1">
    <source>
        <dbReference type="ARBA" id="ARBA00004651"/>
    </source>
</evidence>
<dbReference type="Pfam" id="PF03706">
    <property type="entry name" value="LPG_synthase_TM"/>
    <property type="match status" value="1"/>
</dbReference>
<feature type="transmembrane region" description="Helical" evidence="6">
    <location>
        <begin position="122"/>
        <end position="141"/>
    </location>
</feature>
<dbReference type="Proteomes" id="UP000320055">
    <property type="component" value="Unassembled WGS sequence"/>
</dbReference>
<dbReference type="PANTHER" id="PTHR39087:SF2">
    <property type="entry name" value="UPF0104 MEMBRANE PROTEIN MJ1595"/>
    <property type="match status" value="1"/>
</dbReference>
<accession>A0A563W032</accession>
<keyword evidence="3 6" id="KW-0812">Transmembrane</keyword>
<feature type="transmembrane region" description="Helical" evidence="6">
    <location>
        <begin position="45"/>
        <end position="63"/>
    </location>
</feature>
<dbReference type="GO" id="GO:0005886">
    <property type="term" value="C:plasma membrane"/>
    <property type="evidence" value="ECO:0007669"/>
    <property type="project" value="UniProtKB-SubCell"/>
</dbReference>
<feature type="transmembrane region" description="Helical" evidence="6">
    <location>
        <begin position="218"/>
        <end position="240"/>
    </location>
</feature>
<protein>
    <submittedName>
        <fullName evidence="7">Uncharacterized protein</fullName>
    </submittedName>
</protein>
<dbReference type="NCBIfam" id="TIGR00374">
    <property type="entry name" value="flippase-like domain"/>
    <property type="match status" value="1"/>
</dbReference>
<comment type="subcellular location">
    <subcellularLocation>
        <location evidence="1">Cell membrane</location>
        <topology evidence="1">Multi-pass membrane protein</topology>
    </subcellularLocation>
</comment>
<feature type="transmembrane region" description="Helical" evidence="6">
    <location>
        <begin position="83"/>
        <end position="102"/>
    </location>
</feature>
<dbReference type="InterPro" id="IPR022791">
    <property type="entry name" value="L-PG_synthase/AglD"/>
</dbReference>
<feature type="transmembrane region" description="Helical" evidence="6">
    <location>
        <begin position="247"/>
        <end position="268"/>
    </location>
</feature>
<keyword evidence="8" id="KW-1185">Reference proteome</keyword>
<name>A0A563W032_9CYAN</name>
<dbReference type="OrthoDB" id="581251at2"/>
<evidence type="ECO:0000313" key="8">
    <source>
        <dbReference type="Proteomes" id="UP000320055"/>
    </source>
</evidence>
<feature type="transmembrane region" description="Helical" evidence="6">
    <location>
        <begin position="7"/>
        <end position="25"/>
    </location>
</feature>
<dbReference type="AlphaFoldDB" id="A0A563W032"/>
<evidence type="ECO:0000313" key="7">
    <source>
        <dbReference type="EMBL" id="VEP17039.1"/>
    </source>
</evidence>
<keyword evidence="5 6" id="KW-0472">Membrane</keyword>
<dbReference type="PANTHER" id="PTHR39087">
    <property type="entry name" value="UPF0104 MEMBRANE PROTEIN MJ1595"/>
    <property type="match status" value="1"/>
</dbReference>
<dbReference type="RefSeq" id="WP_144866719.1">
    <property type="nucleotide sequence ID" value="NZ_LR213813.1"/>
</dbReference>
<dbReference type="EMBL" id="CAACVJ010000479">
    <property type="protein sequence ID" value="VEP17039.1"/>
    <property type="molecule type" value="Genomic_DNA"/>
</dbReference>
<organism evidence="7 8">
    <name type="scientific">Hyella patelloides LEGE 07179</name>
    <dbReference type="NCBI Taxonomy" id="945734"/>
    <lineage>
        <taxon>Bacteria</taxon>
        <taxon>Bacillati</taxon>
        <taxon>Cyanobacteriota</taxon>
        <taxon>Cyanophyceae</taxon>
        <taxon>Pleurocapsales</taxon>
        <taxon>Hyellaceae</taxon>
        <taxon>Hyella</taxon>
    </lineage>
</organism>
<proteinExistence type="predicted"/>
<reference evidence="7 8" key="1">
    <citation type="submission" date="2019-01" db="EMBL/GenBank/DDBJ databases">
        <authorList>
            <person name="Brito A."/>
        </authorList>
    </citation>
    <scope>NUCLEOTIDE SEQUENCE [LARGE SCALE GENOMIC DNA]</scope>
    <source>
        <strain evidence="7">1</strain>
    </source>
</reference>
<keyword evidence="4 6" id="KW-1133">Transmembrane helix</keyword>
<gene>
    <name evidence="7" type="ORF">H1P_530019</name>
</gene>
<evidence type="ECO:0000256" key="4">
    <source>
        <dbReference type="ARBA" id="ARBA00022989"/>
    </source>
</evidence>
<evidence type="ECO:0000256" key="5">
    <source>
        <dbReference type="ARBA" id="ARBA00023136"/>
    </source>
</evidence>
<evidence type="ECO:0000256" key="3">
    <source>
        <dbReference type="ARBA" id="ARBA00022692"/>
    </source>
</evidence>
<evidence type="ECO:0000256" key="2">
    <source>
        <dbReference type="ARBA" id="ARBA00022475"/>
    </source>
</evidence>
<sequence length="331" mass="38270">MPSQKKIIFSILSLALGFVLLWLTLRFTEVEFTEIIASFYNLNPWYTALAIASLILHFWFTAYKWNLVTHKLTPERQQSQGFYFFYTTLGALSMQFMPQYIGMVAVQNLALRLHKISSFSRGFLSVIYDQFFNFLIPVLLFPASVLFVLGYIPLSIAVFATTTVVIGTHFIIKKWYKSLIQLLIKGYFLIKKNKSQEQSESEAITTEYSLFGKKFTIYLFWVSVTRYLFWLIRGVVIAVAGGFKIKLWAIVFITPIVQLAMLLSFTPANLGLMELSWLGLLRLFQVPTADAIEFAFLQRFLYIISAAIALLGFFLIWLCERFFKLKPVKNK</sequence>
<feature type="transmembrane region" description="Helical" evidence="6">
    <location>
        <begin position="300"/>
        <end position="319"/>
    </location>
</feature>
<keyword evidence="2" id="KW-1003">Cell membrane</keyword>